<dbReference type="Proteomes" id="UP000814033">
    <property type="component" value="Unassembled WGS sequence"/>
</dbReference>
<evidence type="ECO:0000313" key="1">
    <source>
        <dbReference type="EMBL" id="KAI0037985.1"/>
    </source>
</evidence>
<keyword evidence="2" id="KW-1185">Reference proteome</keyword>
<dbReference type="EMBL" id="MU276633">
    <property type="protein sequence ID" value="KAI0037985.1"/>
    <property type="molecule type" value="Genomic_DNA"/>
</dbReference>
<evidence type="ECO:0000313" key="2">
    <source>
        <dbReference type="Proteomes" id="UP000814033"/>
    </source>
</evidence>
<name>A0ACB8R244_9AGAM</name>
<reference evidence="1" key="1">
    <citation type="submission" date="2021-02" db="EMBL/GenBank/DDBJ databases">
        <authorList>
            <consortium name="DOE Joint Genome Institute"/>
            <person name="Ahrendt S."/>
            <person name="Looney B.P."/>
            <person name="Miyauchi S."/>
            <person name="Morin E."/>
            <person name="Drula E."/>
            <person name="Courty P.E."/>
            <person name="Chicoki N."/>
            <person name="Fauchery L."/>
            <person name="Kohler A."/>
            <person name="Kuo A."/>
            <person name="Labutti K."/>
            <person name="Pangilinan J."/>
            <person name="Lipzen A."/>
            <person name="Riley R."/>
            <person name="Andreopoulos W."/>
            <person name="He G."/>
            <person name="Johnson J."/>
            <person name="Barry K.W."/>
            <person name="Grigoriev I.V."/>
            <person name="Nagy L."/>
            <person name="Hibbett D."/>
            <person name="Henrissat B."/>
            <person name="Matheny P.B."/>
            <person name="Labbe J."/>
            <person name="Martin F."/>
        </authorList>
    </citation>
    <scope>NUCLEOTIDE SEQUENCE</scope>
    <source>
        <strain evidence="1">FP105234-sp</strain>
    </source>
</reference>
<sequence length="260" mass="28797">LDESLLPFMHNTPAVVLTPSQLRTLELKSNYLRDLTSARQLILSRPDCPAVPVSIWKDVLSSVYVDLDKLFSSHYALDGDPRGLHKLGDFELVLGSSKPDRHIRTHGDWMVAWTPYSDAVTYAYPHRATELATYKDHICKLFAASQHAPWRVISYDKGIRSRVGRTNHYSLGDLHYFNDLFVEHFIPGGQGGGTGKSSSKTQGPGARVELCRKFNAGTCSNNPCRWRHRCSACGGEHAAVSCPSDITKATGGESGRAQRK</sequence>
<reference evidence="1" key="2">
    <citation type="journal article" date="2022" name="New Phytol.">
        <title>Evolutionary transition to the ectomycorrhizal habit in the genomes of a hyperdiverse lineage of mushroom-forming fungi.</title>
        <authorList>
            <person name="Looney B."/>
            <person name="Miyauchi S."/>
            <person name="Morin E."/>
            <person name="Drula E."/>
            <person name="Courty P.E."/>
            <person name="Kohler A."/>
            <person name="Kuo A."/>
            <person name="LaButti K."/>
            <person name="Pangilinan J."/>
            <person name="Lipzen A."/>
            <person name="Riley R."/>
            <person name="Andreopoulos W."/>
            <person name="He G."/>
            <person name="Johnson J."/>
            <person name="Nolan M."/>
            <person name="Tritt A."/>
            <person name="Barry K.W."/>
            <person name="Grigoriev I.V."/>
            <person name="Nagy L.G."/>
            <person name="Hibbett D."/>
            <person name="Henrissat B."/>
            <person name="Matheny P.B."/>
            <person name="Labbe J."/>
            <person name="Martin F.M."/>
        </authorList>
    </citation>
    <scope>NUCLEOTIDE SEQUENCE</scope>
    <source>
        <strain evidence="1">FP105234-sp</strain>
    </source>
</reference>
<feature type="non-terminal residue" evidence="1">
    <location>
        <position position="1"/>
    </location>
</feature>
<protein>
    <submittedName>
        <fullName evidence="1">Uncharacterized protein</fullName>
    </submittedName>
</protein>
<accession>A0ACB8R244</accession>
<proteinExistence type="predicted"/>
<comment type="caution">
    <text evidence="1">The sequence shown here is derived from an EMBL/GenBank/DDBJ whole genome shotgun (WGS) entry which is preliminary data.</text>
</comment>
<gene>
    <name evidence="1" type="ORF">FA95DRAFT_1506230</name>
</gene>
<organism evidence="1 2">
    <name type="scientific">Auriscalpium vulgare</name>
    <dbReference type="NCBI Taxonomy" id="40419"/>
    <lineage>
        <taxon>Eukaryota</taxon>
        <taxon>Fungi</taxon>
        <taxon>Dikarya</taxon>
        <taxon>Basidiomycota</taxon>
        <taxon>Agaricomycotina</taxon>
        <taxon>Agaricomycetes</taxon>
        <taxon>Russulales</taxon>
        <taxon>Auriscalpiaceae</taxon>
        <taxon>Auriscalpium</taxon>
    </lineage>
</organism>